<name>A0A7J7MKU2_9MAGN</name>
<dbReference type="InterPro" id="IPR051809">
    <property type="entry name" value="Plant_receptor-like_S/T_kinase"/>
</dbReference>
<dbReference type="GO" id="GO:0016020">
    <property type="term" value="C:membrane"/>
    <property type="evidence" value="ECO:0007669"/>
    <property type="project" value="UniProtKB-SubCell"/>
</dbReference>
<protein>
    <submittedName>
        <fullName evidence="8">Uncharacterized protein</fullName>
    </submittedName>
</protein>
<evidence type="ECO:0000313" key="8">
    <source>
        <dbReference type="EMBL" id="KAF6155390.1"/>
    </source>
</evidence>
<dbReference type="Gene3D" id="3.80.10.10">
    <property type="entry name" value="Ribonuclease Inhibitor"/>
    <property type="match status" value="2"/>
</dbReference>
<dbReference type="PANTHER" id="PTHR27008:SF499">
    <property type="entry name" value="OS06G0581500 PROTEIN"/>
    <property type="match status" value="1"/>
</dbReference>
<keyword evidence="3 7" id="KW-0812">Transmembrane</keyword>
<evidence type="ECO:0000313" key="9">
    <source>
        <dbReference type="Proteomes" id="UP000541444"/>
    </source>
</evidence>
<keyword evidence="5 7" id="KW-1133">Transmembrane helix</keyword>
<evidence type="ECO:0000256" key="3">
    <source>
        <dbReference type="ARBA" id="ARBA00022692"/>
    </source>
</evidence>
<keyword evidence="6 7" id="KW-0472">Membrane</keyword>
<dbReference type="OrthoDB" id="676979at2759"/>
<dbReference type="EMBL" id="JACGCM010001428">
    <property type="protein sequence ID" value="KAF6155390.1"/>
    <property type="molecule type" value="Genomic_DNA"/>
</dbReference>
<evidence type="ECO:0000256" key="7">
    <source>
        <dbReference type="SAM" id="Phobius"/>
    </source>
</evidence>
<evidence type="ECO:0000256" key="4">
    <source>
        <dbReference type="ARBA" id="ARBA00022737"/>
    </source>
</evidence>
<evidence type="ECO:0000256" key="6">
    <source>
        <dbReference type="ARBA" id="ARBA00023136"/>
    </source>
</evidence>
<dbReference type="SUPFAM" id="SSF52047">
    <property type="entry name" value="RNI-like"/>
    <property type="match status" value="1"/>
</dbReference>
<evidence type="ECO:0000256" key="2">
    <source>
        <dbReference type="ARBA" id="ARBA00022614"/>
    </source>
</evidence>
<evidence type="ECO:0000256" key="1">
    <source>
        <dbReference type="ARBA" id="ARBA00004370"/>
    </source>
</evidence>
<proteinExistence type="predicted"/>
<keyword evidence="9" id="KW-1185">Reference proteome</keyword>
<dbReference type="Pfam" id="PF00560">
    <property type="entry name" value="LRR_1"/>
    <property type="match status" value="2"/>
</dbReference>
<reference evidence="8 9" key="1">
    <citation type="journal article" date="2020" name="IScience">
        <title>Genome Sequencing of the Endangered Kingdonia uniflora (Circaeasteraceae, Ranunculales) Reveals Potential Mechanisms of Evolutionary Specialization.</title>
        <authorList>
            <person name="Sun Y."/>
            <person name="Deng T."/>
            <person name="Zhang A."/>
            <person name="Moore M.J."/>
            <person name="Landis J.B."/>
            <person name="Lin N."/>
            <person name="Zhang H."/>
            <person name="Zhang X."/>
            <person name="Huang J."/>
            <person name="Zhang X."/>
            <person name="Sun H."/>
            <person name="Wang H."/>
        </authorList>
    </citation>
    <scope>NUCLEOTIDE SEQUENCE [LARGE SCALE GENOMIC DNA]</scope>
    <source>
        <strain evidence="8">TB1705</strain>
        <tissue evidence="8">Leaf</tissue>
    </source>
</reference>
<organism evidence="8 9">
    <name type="scientific">Kingdonia uniflora</name>
    <dbReference type="NCBI Taxonomy" id="39325"/>
    <lineage>
        <taxon>Eukaryota</taxon>
        <taxon>Viridiplantae</taxon>
        <taxon>Streptophyta</taxon>
        <taxon>Embryophyta</taxon>
        <taxon>Tracheophyta</taxon>
        <taxon>Spermatophyta</taxon>
        <taxon>Magnoliopsida</taxon>
        <taxon>Ranunculales</taxon>
        <taxon>Circaeasteraceae</taxon>
        <taxon>Kingdonia</taxon>
    </lineage>
</organism>
<dbReference type="AlphaFoldDB" id="A0A7J7MKU2"/>
<dbReference type="Proteomes" id="UP000541444">
    <property type="component" value="Unassembled WGS sequence"/>
</dbReference>
<sequence length="301" mass="32663">MDLNSSILVGLLGYFGAWGLIYLQKFTRSLQDPPGSTYLTSGSEQFHWKYPTFHSVAKNQLEGRLPSNIGVILPNLLEFYGGGNKFSGPIPVSFSNASGLQKLDLSSNNFTGFVPVELGTLRGLYILNLEFNQLGSGTREASDLNVITHLINCTSLKALSLAGNRLSGTLPNSVANLSTQLKSLLLGGNLIHGSIPIGIENLINLTNLGLERNLLSDGIPIGIGKLQNLNFLYLRNNNFSGKIPFSLGNLIPLLYLRMDGNSLEGSILQVLETVKIYLSCGLVQISSAVTYQNNSLVYPHY</sequence>
<accession>A0A7J7MKU2</accession>
<dbReference type="InterPro" id="IPR032675">
    <property type="entry name" value="LRR_dom_sf"/>
</dbReference>
<comment type="caution">
    <text evidence="8">The sequence shown here is derived from an EMBL/GenBank/DDBJ whole genome shotgun (WGS) entry which is preliminary data.</text>
</comment>
<comment type="subcellular location">
    <subcellularLocation>
        <location evidence="1">Membrane</location>
    </subcellularLocation>
</comment>
<keyword evidence="4" id="KW-0677">Repeat</keyword>
<evidence type="ECO:0000256" key="5">
    <source>
        <dbReference type="ARBA" id="ARBA00022989"/>
    </source>
</evidence>
<dbReference type="PANTHER" id="PTHR27008">
    <property type="entry name" value="OS04G0122200 PROTEIN"/>
    <property type="match status" value="1"/>
</dbReference>
<gene>
    <name evidence="8" type="ORF">GIB67_019916</name>
</gene>
<keyword evidence="2" id="KW-0433">Leucine-rich repeat</keyword>
<dbReference type="InterPro" id="IPR001611">
    <property type="entry name" value="Leu-rich_rpt"/>
</dbReference>
<dbReference type="Pfam" id="PF13855">
    <property type="entry name" value="LRR_8"/>
    <property type="match status" value="1"/>
</dbReference>
<feature type="transmembrane region" description="Helical" evidence="7">
    <location>
        <begin position="6"/>
        <end position="23"/>
    </location>
</feature>